<dbReference type="InterPro" id="IPR014756">
    <property type="entry name" value="Ig_E-set"/>
</dbReference>
<dbReference type="OrthoDB" id="298939at2759"/>
<evidence type="ECO:0000256" key="1">
    <source>
        <dbReference type="ARBA" id="ARBA00005298"/>
    </source>
</evidence>
<dbReference type="GO" id="GO:0002031">
    <property type="term" value="P:G protein-coupled receptor internalization"/>
    <property type="evidence" value="ECO:0007669"/>
    <property type="project" value="TreeGrafter"/>
</dbReference>
<dbReference type="SUPFAM" id="SSF81296">
    <property type="entry name" value="E set domains"/>
    <property type="match status" value="1"/>
</dbReference>
<dbReference type="GO" id="GO:0007165">
    <property type="term" value="P:signal transduction"/>
    <property type="evidence" value="ECO:0007669"/>
    <property type="project" value="InterPro"/>
</dbReference>
<sequence length="491" mass="53111">MVIRKLTYAPEEPGPQPSTEVLCDFLMSVGSLRAEVSLDKQKYYHGETLSVNVLVDNNSNKTVKRIKLSIRQYAQICLNSAVNYKCTVAEIQSDEGFPIFPSQTGWCKLYRLCPLLIHNRDKIGVAMDGDLKHEDTNLASSTISPPHSGPVVPVGILVQYKVKVRLILGFSISDVCLELPFILTHPNPEQNRLDVCEPDADDVFSMNMPAEQRVVKTIPDLSTPLCPPVNPTQTQQPPLPVNSLPSIPRPRSSSPTSRLHELPSPMNGNVMNGDHRNPTDGTTAPPQSHSVGHRHMNRAVTVPGRAHTISGAGPICVSNRFPLGTQNREAMDIGGNVNVNTGNNGDLHTGSHYRIHHSNRGASILQTTRSPTLFSSVGHAVTLPLCGAQSLISSTQWIPSNDPFSLVMNSAECGELTSIDGLDSKTSVSLTHGPAPRPPTRHRFQSAVTSAGVGNTSGGSMYGSFKSERHPSLVGTQSTASEDDVMFEDFA</sequence>
<comment type="caution">
    <text evidence="4">The sequence shown here is derived from an EMBL/GenBank/DDBJ whole genome shotgun (WGS) entry which is preliminary data.</text>
</comment>
<dbReference type="PANTHER" id="PTHR11792:SF17">
    <property type="entry name" value="KURTZ ARRESTIN"/>
    <property type="match status" value="1"/>
</dbReference>
<feature type="region of interest" description="Disordered" evidence="2">
    <location>
        <begin position="224"/>
        <end position="293"/>
    </location>
</feature>
<dbReference type="PANTHER" id="PTHR11792">
    <property type="entry name" value="ARRESTIN"/>
    <property type="match status" value="1"/>
</dbReference>
<evidence type="ECO:0000313" key="4">
    <source>
        <dbReference type="EMBL" id="KAA0190498.1"/>
    </source>
</evidence>
<dbReference type="SMART" id="SM01017">
    <property type="entry name" value="Arrestin_C"/>
    <property type="match status" value="1"/>
</dbReference>
<keyword evidence="5" id="KW-1185">Reference proteome</keyword>
<reference evidence="4" key="1">
    <citation type="submission" date="2019-05" db="EMBL/GenBank/DDBJ databases">
        <title>Annotation for the trematode Fasciolopsis buski.</title>
        <authorList>
            <person name="Choi Y.-J."/>
        </authorList>
    </citation>
    <scope>NUCLEOTIDE SEQUENCE</scope>
    <source>
        <strain evidence="4">HT</strain>
        <tissue evidence="4">Whole worm</tissue>
    </source>
</reference>
<dbReference type="EMBL" id="LUCM01007006">
    <property type="protein sequence ID" value="KAA0190498.1"/>
    <property type="molecule type" value="Genomic_DNA"/>
</dbReference>
<organism evidence="4 5">
    <name type="scientific">Fasciolopsis buskii</name>
    <dbReference type="NCBI Taxonomy" id="27845"/>
    <lineage>
        <taxon>Eukaryota</taxon>
        <taxon>Metazoa</taxon>
        <taxon>Spiralia</taxon>
        <taxon>Lophotrochozoa</taxon>
        <taxon>Platyhelminthes</taxon>
        <taxon>Trematoda</taxon>
        <taxon>Digenea</taxon>
        <taxon>Plagiorchiida</taxon>
        <taxon>Echinostomata</taxon>
        <taxon>Echinostomatoidea</taxon>
        <taxon>Fasciolidae</taxon>
        <taxon>Fasciolopsis</taxon>
    </lineage>
</organism>
<feature type="compositionally biased region" description="Polar residues" evidence="2">
    <location>
        <begin position="279"/>
        <end position="290"/>
    </location>
</feature>
<dbReference type="GO" id="GO:0005737">
    <property type="term" value="C:cytoplasm"/>
    <property type="evidence" value="ECO:0007669"/>
    <property type="project" value="TreeGrafter"/>
</dbReference>
<dbReference type="AlphaFoldDB" id="A0A8E0RTK7"/>
<gene>
    <name evidence="4" type="ORF">FBUS_01968</name>
</gene>
<evidence type="ECO:0000313" key="5">
    <source>
        <dbReference type="Proteomes" id="UP000728185"/>
    </source>
</evidence>
<dbReference type="InterPro" id="IPR014752">
    <property type="entry name" value="Arrestin-like_C"/>
</dbReference>
<accession>A0A8E0RTK7</accession>
<evidence type="ECO:0000259" key="3">
    <source>
        <dbReference type="SMART" id="SM01017"/>
    </source>
</evidence>
<dbReference type="Pfam" id="PF02752">
    <property type="entry name" value="Arrestin_C"/>
    <property type="match status" value="1"/>
</dbReference>
<evidence type="ECO:0000256" key="2">
    <source>
        <dbReference type="SAM" id="MobiDB-lite"/>
    </source>
</evidence>
<feature type="domain" description="Arrestin C-terminal-like" evidence="3">
    <location>
        <begin position="28"/>
        <end position="188"/>
    </location>
</feature>
<feature type="compositionally biased region" description="Low complexity" evidence="2">
    <location>
        <begin position="231"/>
        <end position="257"/>
    </location>
</feature>
<dbReference type="InterPro" id="IPR000698">
    <property type="entry name" value="Arrestin"/>
</dbReference>
<dbReference type="Proteomes" id="UP000728185">
    <property type="component" value="Unassembled WGS sequence"/>
</dbReference>
<dbReference type="Gene3D" id="2.60.40.640">
    <property type="match status" value="1"/>
</dbReference>
<dbReference type="InterPro" id="IPR011022">
    <property type="entry name" value="Arrestin_C-like"/>
</dbReference>
<name>A0A8E0RTK7_9TREM</name>
<protein>
    <submittedName>
        <fullName evidence="4">Beta-arrestin-1</fullName>
    </submittedName>
</protein>
<comment type="similarity">
    <text evidence="1">Belongs to the arrestin family.</text>
</comment>
<proteinExistence type="inferred from homology"/>
<dbReference type="GO" id="GO:0001664">
    <property type="term" value="F:G protein-coupled receptor binding"/>
    <property type="evidence" value="ECO:0007669"/>
    <property type="project" value="TreeGrafter"/>
</dbReference>